<feature type="region of interest" description="Disordered" evidence="1">
    <location>
        <begin position="88"/>
        <end position="108"/>
    </location>
</feature>
<evidence type="ECO:0000313" key="3">
    <source>
        <dbReference type="EMBL" id="JAG91757.1"/>
    </source>
</evidence>
<dbReference type="AlphaFoldDB" id="A0A0C9SD07"/>
<evidence type="ECO:0000256" key="2">
    <source>
        <dbReference type="SAM" id="SignalP"/>
    </source>
</evidence>
<accession>A0A0C9SD07</accession>
<feature type="chain" id="PRO_5002202753" evidence="2">
    <location>
        <begin position="20"/>
        <end position="108"/>
    </location>
</feature>
<feature type="non-terminal residue" evidence="3">
    <location>
        <position position="108"/>
    </location>
</feature>
<feature type="signal peptide" evidence="2">
    <location>
        <begin position="1"/>
        <end position="19"/>
    </location>
</feature>
<reference evidence="3" key="1">
    <citation type="journal article" date="2015" name="PLoS ONE">
        <title>An Insight into the Sialome of the Lone Star Tick, Amblyomma americanum, with a Glimpse on Its Time Dependent Gene Expression.</title>
        <authorList>
            <person name="Karim S."/>
            <person name="Ribeiro J.M."/>
        </authorList>
    </citation>
    <scope>NUCLEOTIDE SEQUENCE</scope>
    <source>
        <tissue evidence="3">Salivary gland</tissue>
    </source>
</reference>
<proteinExistence type="evidence at transcript level"/>
<name>A0A0C9SD07_AMBAM</name>
<sequence length="108" mass="11899">MNSHRVLSSALLAVVLLQAAIVCFTMPQKEPTEDVFIGSDYYLERCNKECTPGGRNCSGECSCVIFGEANTGSCYKVTEKDITDWDQFESDPEKIKSDTGSFANKAEK</sequence>
<evidence type="ECO:0000256" key="1">
    <source>
        <dbReference type="SAM" id="MobiDB-lite"/>
    </source>
</evidence>
<protein>
    <submittedName>
        <fullName evidence="3">Putative secreted protein</fullName>
    </submittedName>
</protein>
<dbReference type="EMBL" id="GBZX01000983">
    <property type="protein sequence ID" value="JAG91757.1"/>
    <property type="molecule type" value="mRNA"/>
</dbReference>
<organism evidence="3">
    <name type="scientific">Amblyomma americanum</name>
    <name type="common">Lone star tick</name>
    <dbReference type="NCBI Taxonomy" id="6943"/>
    <lineage>
        <taxon>Eukaryota</taxon>
        <taxon>Metazoa</taxon>
        <taxon>Ecdysozoa</taxon>
        <taxon>Arthropoda</taxon>
        <taxon>Chelicerata</taxon>
        <taxon>Arachnida</taxon>
        <taxon>Acari</taxon>
        <taxon>Parasitiformes</taxon>
        <taxon>Ixodida</taxon>
        <taxon>Ixodoidea</taxon>
        <taxon>Ixodidae</taxon>
        <taxon>Amblyomminae</taxon>
        <taxon>Amblyomma</taxon>
    </lineage>
</organism>
<keyword evidence="2" id="KW-0732">Signal</keyword>